<protein>
    <submittedName>
        <fullName evidence="1">Uncharacterized protein</fullName>
    </submittedName>
</protein>
<gene>
    <name evidence="1" type="ORF">AWE51_07840</name>
</gene>
<reference evidence="1 2" key="1">
    <citation type="submission" date="2016-01" db="EMBL/GenBank/DDBJ databases">
        <title>The draft genome sequence of Aquimarina sp. RZW4-3-2.</title>
        <authorList>
            <person name="Wang Y."/>
        </authorList>
    </citation>
    <scope>NUCLEOTIDE SEQUENCE [LARGE SCALE GENOMIC DNA]</scope>
    <source>
        <strain evidence="1 2">RZW4-3-2</strain>
    </source>
</reference>
<accession>A0A162Z4T7</accession>
<sequence length="59" mass="6953">MSKVKKIHKIIFLFVLIFIIGVYSFSLYINNTIDKKKETTLESETHNILKQDKKAIQLQ</sequence>
<proteinExistence type="predicted"/>
<dbReference type="Proteomes" id="UP000076715">
    <property type="component" value="Unassembled WGS sequence"/>
</dbReference>
<evidence type="ECO:0000313" key="2">
    <source>
        <dbReference type="Proteomes" id="UP000076715"/>
    </source>
</evidence>
<dbReference type="AlphaFoldDB" id="A0A162Z4T7"/>
<dbReference type="STRING" id="1642818.AWE51_07840"/>
<dbReference type="EMBL" id="LQRT01000024">
    <property type="protein sequence ID" value="KZS39558.1"/>
    <property type="molecule type" value="Genomic_DNA"/>
</dbReference>
<organism evidence="1 2">
    <name type="scientific">Aquimarina aggregata</name>
    <dbReference type="NCBI Taxonomy" id="1642818"/>
    <lineage>
        <taxon>Bacteria</taxon>
        <taxon>Pseudomonadati</taxon>
        <taxon>Bacteroidota</taxon>
        <taxon>Flavobacteriia</taxon>
        <taxon>Flavobacteriales</taxon>
        <taxon>Flavobacteriaceae</taxon>
        <taxon>Aquimarina</taxon>
    </lineage>
</organism>
<keyword evidence="2" id="KW-1185">Reference proteome</keyword>
<name>A0A162Z4T7_9FLAO</name>
<evidence type="ECO:0000313" key="1">
    <source>
        <dbReference type="EMBL" id="KZS39558.1"/>
    </source>
</evidence>
<comment type="caution">
    <text evidence="1">The sequence shown here is derived from an EMBL/GenBank/DDBJ whole genome shotgun (WGS) entry which is preliminary data.</text>
</comment>